<feature type="compositionally biased region" description="Basic and acidic residues" evidence="10">
    <location>
        <begin position="698"/>
        <end position="722"/>
    </location>
</feature>
<evidence type="ECO:0000256" key="3">
    <source>
        <dbReference type="ARBA" id="ARBA00022884"/>
    </source>
</evidence>
<dbReference type="EMBL" id="JAWJWE010000041">
    <property type="protein sequence ID" value="KAK6618790.1"/>
    <property type="molecule type" value="Genomic_DNA"/>
</dbReference>
<dbReference type="InterPro" id="IPR012677">
    <property type="entry name" value="Nucleotide-bd_a/b_plait_sf"/>
</dbReference>
<keyword evidence="9" id="KW-0175">Coiled coil</keyword>
<organism evidence="12 13">
    <name type="scientific">Polyplax serrata</name>
    <name type="common">Common mouse louse</name>
    <dbReference type="NCBI Taxonomy" id="468196"/>
    <lineage>
        <taxon>Eukaryota</taxon>
        <taxon>Metazoa</taxon>
        <taxon>Ecdysozoa</taxon>
        <taxon>Arthropoda</taxon>
        <taxon>Hexapoda</taxon>
        <taxon>Insecta</taxon>
        <taxon>Pterygota</taxon>
        <taxon>Neoptera</taxon>
        <taxon>Paraneoptera</taxon>
        <taxon>Psocodea</taxon>
        <taxon>Troctomorpha</taxon>
        <taxon>Phthiraptera</taxon>
        <taxon>Anoplura</taxon>
        <taxon>Polyplacidae</taxon>
        <taxon>Polyplax</taxon>
    </lineage>
</organism>
<dbReference type="InterPro" id="IPR035979">
    <property type="entry name" value="RBD_domain_sf"/>
</dbReference>
<feature type="compositionally biased region" description="Low complexity" evidence="10">
    <location>
        <begin position="786"/>
        <end position="803"/>
    </location>
</feature>
<evidence type="ECO:0000256" key="2">
    <source>
        <dbReference type="ARBA" id="ARBA00022553"/>
    </source>
</evidence>
<dbReference type="GO" id="GO:0003712">
    <property type="term" value="F:transcription coregulator activity"/>
    <property type="evidence" value="ECO:0007669"/>
    <property type="project" value="InterPro"/>
</dbReference>
<dbReference type="AlphaFoldDB" id="A0AAN8PCR7"/>
<dbReference type="PANTHER" id="PTHR15528:SF11">
    <property type="entry name" value="FI18188P1"/>
    <property type="match status" value="1"/>
</dbReference>
<protein>
    <recommendedName>
        <fullName evidence="11">RRM domain-containing protein</fullName>
    </recommendedName>
</protein>
<evidence type="ECO:0000256" key="4">
    <source>
        <dbReference type="ARBA" id="ARBA00023015"/>
    </source>
</evidence>
<feature type="compositionally biased region" description="Polar residues" evidence="10">
    <location>
        <begin position="497"/>
        <end position="527"/>
    </location>
</feature>
<comment type="caution">
    <text evidence="12">The sequence shown here is derived from an EMBL/GenBank/DDBJ whole genome shotgun (WGS) entry which is preliminary data.</text>
</comment>
<feature type="coiled-coil region" evidence="9">
    <location>
        <begin position="348"/>
        <end position="375"/>
    </location>
</feature>
<dbReference type="Pfam" id="PF00076">
    <property type="entry name" value="RRM_1"/>
    <property type="match status" value="1"/>
</dbReference>
<evidence type="ECO:0000256" key="1">
    <source>
        <dbReference type="ARBA" id="ARBA00004123"/>
    </source>
</evidence>
<dbReference type="PROSITE" id="PS50102">
    <property type="entry name" value="RRM"/>
    <property type="match status" value="1"/>
</dbReference>
<proteinExistence type="predicted"/>
<feature type="compositionally biased region" description="Basic residues" evidence="10">
    <location>
        <begin position="761"/>
        <end position="773"/>
    </location>
</feature>
<keyword evidence="2" id="KW-0597">Phosphoprotein</keyword>
<dbReference type="Proteomes" id="UP001372834">
    <property type="component" value="Unassembled WGS sequence"/>
</dbReference>
<dbReference type="InterPro" id="IPR034605">
    <property type="entry name" value="PGC-1"/>
</dbReference>
<gene>
    <name evidence="12" type="ORF">RUM43_013181</name>
</gene>
<dbReference type="Gene3D" id="3.30.70.330">
    <property type="match status" value="1"/>
</dbReference>
<dbReference type="InterPro" id="IPR000504">
    <property type="entry name" value="RRM_dom"/>
</dbReference>
<accession>A0AAN8PCR7</accession>
<name>A0AAN8PCR7_POLSC</name>
<evidence type="ECO:0000313" key="12">
    <source>
        <dbReference type="EMBL" id="KAK6618790.1"/>
    </source>
</evidence>
<comment type="subcellular location">
    <subcellularLocation>
        <location evidence="1">Nucleus</location>
    </subcellularLocation>
</comment>
<evidence type="ECO:0000256" key="8">
    <source>
        <dbReference type="PROSITE-ProRule" id="PRU00176"/>
    </source>
</evidence>
<feature type="compositionally biased region" description="Polar residues" evidence="10">
    <location>
        <begin position="652"/>
        <end position="697"/>
    </location>
</feature>
<keyword evidence="6" id="KW-0804">Transcription</keyword>
<dbReference type="PANTHER" id="PTHR15528">
    <property type="entry name" value="PEROXISOME PROLIFERATOR ACTIVATED RECEPTOR GAMMA COACTIVATOR 1 PGC-1 -RELATED"/>
    <property type="match status" value="1"/>
</dbReference>
<sequence length="1001" mass="113761">METYFESFHEDDQISENSYLPTVNDMMNDQLGILESIKANEKNASQEDHLKNQYSIGKLDDFQEMMSDWQQHSIETEDLGFGLGLGMDCGVDTLNIHSSNSLFEEKETSILSKALKCTIQKGTINNEPTNKLLAGNETKKELIIENFNFSENCQKLCELIKTENSLIGKVTLLNGEKEILGKNIVGLHCLNEIKENPDENCQVTSTIINGKRYKIIIKPKSLKVKKLSNEKIKKSLIKKLLQCNLVTKTEPKEDEIISEMRNGNYDVPILGSDLLPNWDLVNLDSEWNSDMGNESYGVADEPETEKLKKVSPLRIKVPKPKKNKKMNSVNKSDEEVDVETVNEKVVEGSNLTNLLRNFEQEVAKLQNEKTNNLSSENSNKMEQKLNKTTDVIKNSLPKQVIEKIETMKRKRDCRIPLIQAIPTKKGVKCCTRMQDAVAIMNRNKLLKIVSGGDTISLDHDYCSTFNKKVSCNKQTKKSNYLAEKNPKKDSGMESGDVSDTSEGPSTPETSQNTQLHNISNRLTQDPQNGKPVNEPGGPVTTDSSFRPAHSSPAKTDVDNSDSVKTDTVSNGNKVLTNIKTKIDFDSSSSVTVPTENENKNMEDSEKHCENDSKNESIVNLEKPEVAQSDRPKRKLKLEEYLSRRNVKEKGKNNNSTEDCNGLPNSTDALNIKNDTSKLANETENNNPKDGSGCNTAQKIDEQKEGKRGRSGSREEKDKYWRERSRRSSSTSSERRRDYDGSKGFSSKSNMHWRSDSSSGSSRRHEKRGKHRSRWSTSRDRRMGCWSGSSSRSPSRESSTSSDYGRSRRSRNSSRYRRRSRSRSSSQGRPRSRNRDYSNRSSLGSYYYNQNPHRKRSRSPFYAHSMREKQRQIEERRVIYVGRIEEGMTNAKLRKRFSVFGPIIDISLHFREYGDNYGFVTYAYKADAYDAVEHGNDDPSLPHYDLCFGGRRGFCKEKYADLDGMPTSYSGFNDTPVYRGAKESFDMLLKEAQAKLKNRKKQ</sequence>
<evidence type="ECO:0000256" key="7">
    <source>
        <dbReference type="ARBA" id="ARBA00023242"/>
    </source>
</evidence>
<evidence type="ECO:0000259" key="11">
    <source>
        <dbReference type="PROSITE" id="PS50102"/>
    </source>
</evidence>
<feature type="compositionally biased region" description="Polar residues" evidence="10">
    <location>
        <begin position="585"/>
        <end position="595"/>
    </location>
</feature>
<dbReference type="GO" id="GO:0045944">
    <property type="term" value="P:positive regulation of transcription by RNA polymerase II"/>
    <property type="evidence" value="ECO:0007669"/>
    <property type="project" value="TreeGrafter"/>
</dbReference>
<keyword evidence="4" id="KW-0805">Transcription regulation</keyword>
<feature type="region of interest" description="Disordered" evidence="10">
    <location>
        <begin position="585"/>
        <end position="867"/>
    </location>
</feature>
<feature type="compositionally biased region" description="Basic residues" evidence="10">
    <location>
        <begin position="806"/>
        <end position="821"/>
    </location>
</feature>
<keyword evidence="7" id="KW-0539">Nucleus</keyword>
<evidence type="ECO:0000256" key="9">
    <source>
        <dbReference type="SAM" id="Coils"/>
    </source>
</evidence>
<reference evidence="12 13" key="1">
    <citation type="submission" date="2023-10" db="EMBL/GenBank/DDBJ databases">
        <title>Genomes of two closely related lineages of the louse Polyplax serrata with different host specificities.</title>
        <authorList>
            <person name="Martinu J."/>
            <person name="Tarabai H."/>
            <person name="Stefka J."/>
            <person name="Hypsa V."/>
        </authorList>
    </citation>
    <scope>NUCLEOTIDE SEQUENCE [LARGE SCALE GENOMIC DNA]</scope>
    <source>
        <strain evidence="12">HR10_N</strain>
    </source>
</reference>
<dbReference type="SMART" id="SM00360">
    <property type="entry name" value="RRM"/>
    <property type="match status" value="1"/>
</dbReference>
<evidence type="ECO:0000256" key="6">
    <source>
        <dbReference type="ARBA" id="ARBA00023163"/>
    </source>
</evidence>
<dbReference type="GO" id="GO:0003723">
    <property type="term" value="F:RNA binding"/>
    <property type="evidence" value="ECO:0007669"/>
    <property type="project" value="UniProtKB-UniRule"/>
</dbReference>
<keyword evidence="5" id="KW-0010">Activator</keyword>
<evidence type="ECO:0000256" key="5">
    <source>
        <dbReference type="ARBA" id="ARBA00023159"/>
    </source>
</evidence>
<feature type="compositionally biased region" description="Basic and acidic residues" evidence="10">
    <location>
        <begin position="621"/>
        <end position="651"/>
    </location>
</feature>
<feature type="domain" description="RRM" evidence="11">
    <location>
        <begin position="876"/>
        <end position="951"/>
    </location>
</feature>
<evidence type="ECO:0000256" key="10">
    <source>
        <dbReference type="SAM" id="MobiDB-lite"/>
    </source>
</evidence>
<dbReference type="SUPFAM" id="SSF54928">
    <property type="entry name" value="RNA-binding domain, RBD"/>
    <property type="match status" value="1"/>
</dbReference>
<feature type="compositionally biased region" description="Basic and acidic residues" evidence="10">
    <location>
        <begin position="555"/>
        <end position="564"/>
    </location>
</feature>
<evidence type="ECO:0000313" key="13">
    <source>
        <dbReference type="Proteomes" id="UP001372834"/>
    </source>
</evidence>
<feature type="region of interest" description="Disordered" evidence="10">
    <location>
        <begin position="480"/>
        <end position="569"/>
    </location>
</feature>
<feature type="compositionally biased region" description="Basic and acidic residues" evidence="10">
    <location>
        <begin position="596"/>
        <end position="614"/>
    </location>
</feature>
<keyword evidence="3 8" id="KW-0694">RNA-binding</keyword>
<dbReference type="GO" id="GO:0005634">
    <property type="term" value="C:nucleus"/>
    <property type="evidence" value="ECO:0007669"/>
    <property type="project" value="UniProtKB-SubCell"/>
</dbReference>